<evidence type="ECO:0000256" key="2">
    <source>
        <dbReference type="SAM" id="Phobius"/>
    </source>
</evidence>
<keyword evidence="2" id="KW-0812">Transmembrane</keyword>
<protein>
    <submittedName>
        <fullName evidence="3">Uncharacterized protein</fullName>
    </submittedName>
</protein>
<keyword evidence="1" id="KW-0175">Coiled coil</keyword>
<gene>
    <name evidence="3" type="ORF">TPAB3V08_LOCUS3552</name>
</gene>
<evidence type="ECO:0000313" key="4">
    <source>
        <dbReference type="Proteomes" id="UP001153148"/>
    </source>
</evidence>
<organism evidence="3 4">
    <name type="scientific">Timema podura</name>
    <name type="common">Walking stick</name>
    <dbReference type="NCBI Taxonomy" id="61482"/>
    <lineage>
        <taxon>Eukaryota</taxon>
        <taxon>Metazoa</taxon>
        <taxon>Ecdysozoa</taxon>
        <taxon>Arthropoda</taxon>
        <taxon>Hexapoda</taxon>
        <taxon>Insecta</taxon>
        <taxon>Pterygota</taxon>
        <taxon>Neoptera</taxon>
        <taxon>Polyneoptera</taxon>
        <taxon>Phasmatodea</taxon>
        <taxon>Timematodea</taxon>
        <taxon>Timematoidea</taxon>
        <taxon>Timematidae</taxon>
        <taxon>Timema</taxon>
    </lineage>
</organism>
<feature type="coiled-coil region" evidence="1">
    <location>
        <begin position="178"/>
        <end position="281"/>
    </location>
</feature>
<name>A0ABN7NSL5_TIMPD</name>
<accession>A0ABN7NSL5</accession>
<feature type="transmembrane region" description="Helical" evidence="2">
    <location>
        <begin position="40"/>
        <end position="59"/>
    </location>
</feature>
<dbReference type="EMBL" id="CAJPIN010004032">
    <property type="protein sequence ID" value="CAG2056562.1"/>
    <property type="molecule type" value="Genomic_DNA"/>
</dbReference>
<evidence type="ECO:0000256" key="1">
    <source>
        <dbReference type="SAM" id="Coils"/>
    </source>
</evidence>
<sequence>MQVYNWTIKIITGTGIEPWSRTLLVDFSEYRGNSSDTMRLLVALLLLAVSSVFSSYILMGGDGEINCDGQTCPKNTSCFVRSNQEGSVLQKEISCIDPNGKIILLHISNESSSVIVNNCVTVTNAINNATIVTTNCAGNQRNQIYSLINAVNSTRCEMKNDVVNGTMTTKQQSCKPLTPDEVDKLKQLEKEAKEQQKEMFRQAKQQQKKAEKLAQRMLEQAERQQEQADKLAQRMFEQAERQQEQGDKLAQRMLEQAERQQEQAEGLRERLMWQADNLRNQMTQQGNVLADRLQQQATQMRRAMLSDFY</sequence>
<comment type="caution">
    <text evidence="3">The sequence shown here is derived from an EMBL/GenBank/DDBJ whole genome shotgun (WGS) entry which is preliminary data.</text>
</comment>
<reference evidence="3" key="1">
    <citation type="submission" date="2021-03" db="EMBL/GenBank/DDBJ databases">
        <authorList>
            <person name="Tran Van P."/>
        </authorList>
    </citation>
    <scope>NUCLEOTIDE SEQUENCE</scope>
</reference>
<dbReference type="Proteomes" id="UP001153148">
    <property type="component" value="Unassembled WGS sequence"/>
</dbReference>
<dbReference type="CDD" id="cd06503">
    <property type="entry name" value="ATP-synt_Fo_b"/>
    <property type="match status" value="1"/>
</dbReference>
<proteinExistence type="predicted"/>
<evidence type="ECO:0000313" key="3">
    <source>
        <dbReference type="EMBL" id="CAG2056562.1"/>
    </source>
</evidence>
<keyword evidence="4" id="KW-1185">Reference proteome</keyword>
<keyword evidence="2" id="KW-0472">Membrane</keyword>
<keyword evidence="2" id="KW-1133">Transmembrane helix</keyword>